<dbReference type="SMART" id="SM00173">
    <property type="entry name" value="RAS"/>
    <property type="match status" value="1"/>
</dbReference>
<keyword evidence="4" id="KW-1185">Reference proteome</keyword>
<keyword evidence="2" id="KW-0342">GTP-binding</keyword>
<dbReference type="CDD" id="cd00157">
    <property type="entry name" value="Rho"/>
    <property type="match status" value="1"/>
</dbReference>
<evidence type="ECO:0000313" key="3">
    <source>
        <dbReference type="EMBL" id="KAK8857915.1"/>
    </source>
</evidence>
<evidence type="ECO:0000313" key="4">
    <source>
        <dbReference type="Proteomes" id="UP001470230"/>
    </source>
</evidence>
<dbReference type="Proteomes" id="UP001470230">
    <property type="component" value="Unassembled WGS sequence"/>
</dbReference>
<dbReference type="SUPFAM" id="SSF52540">
    <property type="entry name" value="P-loop containing nucleoside triphosphate hydrolases"/>
    <property type="match status" value="1"/>
</dbReference>
<dbReference type="InterPro" id="IPR001806">
    <property type="entry name" value="Small_GTPase"/>
</dbReference>
<dbReference type="Pfam" id="PF00071">
    <property type="entry name" value="Ras"/>
    <property type="match status" value="1"/>
</dbReference>
<comment type="caution">
    <text evidence="3">The sequence shown here is derived from an EMBL/GenBank/DDBJ whole genome shotgun (WGS) entry which is preliminary data.</text>
</comment>
<organism evidence="3 4">
    <name type="scientific">Tritrichomonas musculus</name>
    <dbReference type="NCBI Taxonomy" id="1915356"/>
    <lineage>
        <taxon>Eukaryota</taxon>
        <taxon>Metamonada</taxon>
        <taxon>Parabasalia</taxon>
        <taxon>Tritrichomonadida</taxon>
        <taxon>Tritrichomonadidae</taxon>
        <taxon>Tritrichomonas</taxon>
    </lineage>
</organism>
<dbReference type="PANTHER" id="PTHR24072">
    <property type="entry name" value="RHO FAMILY GTPASE"/>
    <property type="match status" value="1"/>
</dbReference>
<reference evidence="3 4" key="1">
    <citation type="submission" date="2024-04" db="EMBL/GenBank/DDBJ databases">
        <title>Tritrichomonas musculus Genome.</title>
        <authorList>
            <person name="Alves-Ferreira E."/>
            <person name="Grigg M."/>
            <person name="Lorenzi H."/>
            <person name="Galac M."/>
        </authorList>
    </citation>
    <scope>NUCLEOTIDE SEQUENCE [LARGE SCALE GENOMIC DNA]</scope>
    <source>
        <strain evidence="3 4">EAF2021</strain>
    </source>
</reference>
<proteinExistence type="predicted"/>
<dbReference type="SMART" id="SM00175">
    <property type="entry name" value="RAB"/>
    <property type="match status" value="1"/>
</dbReference>
<name>A0ABR2I8I8_9EUKA</name>
<evidence type="ECO:0000256" key="1">
    <source>
        <dbReference type="ARBA" id="ARBA00022741"/>
    </source>
</evidence>
<dbReference type="SMART" id="SM00174">
    <property type="entry name" value="RHO"/>
    <property type="match status" value="1"/>
</dbReference>
<dbReference type="PROSITE" id="PS51419">
    <property type="entry name" value="RAB"/>
    <property type="match status" value="1"/>
</dbReference>
<protein>
    <submittedName>
        <fullName evidence="3">Rho- GTP-binding protein RhoN</fullName>
    </submittedName>
</protein>
<dbReference type="Gene3D" id="3.40.50.300">
    <property type="entry name" value="P-loop containing nucleotide triphosphate hydrolases"/>
    <property type="match status" value="1"/>
</dbReference>
<dbReference type="EMBL" id="JAPFFF010000019">
    <property type="protein sequence ID" value="KAK8857915.1"/>
    <property type="molecule type" value="Genomic_DNA"/>
</dbReference>
<evidence type="ECO:0000256" key="2">
    <source>
        <dbReference type="ARBA" id="ARBA00023134"/>
    </source>
</evidence>
<accession>A0ABR2I8I8</accession>
<dbReference type="InterPro" id="IPR027417">
    <property type="entry name" value="P-loop_NTPase"/>
</dbReference>
<dbReference type="InterPro" id="IPR003578">
    <property type="entry name" value="Small_GTPase_Rho"/>
</dbReference>
<keyword evidence="1" id="KW-0547">Nucleotide-binding</keyword>
<gene>
    <name evidence="3" type="ORF">M9Y10_013014</name>
</gene>
<sequence>MSDSKKFKLVVIGDQSVGKTCFVYTYANDKFPTDFVPSIYEPFVKPQIQIHDIEKKYEIEIIDSFGQIQTDLDRWNLYEDADLYLLCFSVVDPPTFQNVYPPWIEMIESKINEKNEKKKSGKNTKNKKSDHPDSLYLLVGLKTDLRGDRTVLNGLQSNGMRPIMPEEGKVKASEIGAFDYVECSALSGNGVKEVFDQAIMFLDNPDNEGNCCFIH</sequence>
<dbReference type="PROSITE" id="PS51420">
    <property type="entry name" value="RHO"/>
    <property type="match status" value="1"/>
</dbReference>
<dbReference type="PRINTS" id="PR00449">
    <property type="entry name" value="RASTRNSFRMNG"/>
</dbReference>
<dbReference type="PROSITE" id="PS51421">
    <property type="entry name" value="RAS"/>
    <property type="match status" value="1"/>
</dbReference>